<dbReference type="FunFam" id="1.10.10.10:FF:000140">
    <property type="entry name" value="Histone H1.0"/>
    <property type="match status" value="1"/>
</dbReference>
<proteinExistence type="inferred from homology"/>
<comment type="subcellular location">
    <subcellularLocation>
        <location evidence="3">Chromosome</location>
    </subcellularLocation>
    <subcellularLocation>
        <location evidence="2 7">Nucleus</location>
    </subcellularLocation>
</comment>
<evidence type="ECO:0000313" key="10">
    <source>
        <dbReference type="EMBL" id="CAL1299449.1"/>
    </source>
</evidence>
<reference evidence="10 11" key="1">
    <citation type="submission" date="2024-04" db="EMBL/GenBank/DDBJ databases">
        <authorList>
            <person name="Rising A."/>
            <person name="Reimegard J."/>
            <person name="Sonavane S."/>
            <person name="Akerstrom W."/>
            <person name="Nylinder S."/>
            <person name="Hedman E."/>
            <person name="Kallberg Y."/>
        </authorList>
    </citation>
    <scope>NUCLEOTIDE SEQUENCE [LARGE SCALE GENOMIC DNA]</scope>
</reference>
<keyword evidence="5 7" id="KW-0238">DNA-binding</keyword>
<dbReference type="GO" id="GO:0003677">
    <property type="term" value="F:DNA binding"/>
    <property type="evidence" value="ECO:0007669"/>
    <property type="project" value="UniProtKB-KW"/>
</dbReference>
<evidence type="ECO:0000256" key="3">
    <source>
        <dbReference type="ARBA" id="ARBA00004286"/>
    </source>
</evidence>
<feature type="compositionally biased region" description="Low complexity" evidence="8">
    <location>
        <begin position="160"/>
        <end position="177"/>
    </location>
</feature>
<evidence type="ECO:0000259" key="9">
    <source>
        <dbReference type="PROSITE" id="PS51504"/>
    </source>
</evidence>
<comment type="function">
    <text evidence="1">Histones H1 are necessary for the condensation of nucleosome chains into higher-order structures.</text>
</comment>
<dbReference type="GO" id="GO:0005634">
    <property type="term" value="C:nucleus"/>
    <property type="evidence" value="ECO:0007669"/>
    <property type="project" value="UniProtKB-SubCell"/>
</dbReference>
<dbReference type="AlphaFoldDB" id="A0AAV2BVJ8"/>
<dbReference type="GO" id="GO:0030527">
    <property type="term" value="F:structural constituent of chromatin"/>
    <property type="evidence" value="ECO:0007669"/>
    <property type="project" value="InterPro"/>
</dbReference>
<feature type="compositionally biased region" description="Polar residues" evidence="8">
    <location>
        <begin position="196"/>
        <end position="209"/>
    </location>
</feature>
<feature type="region of interest" description="Disordered" evidence="8">
    <location>
        <begin position="79"/>
        <end position="251"/>
    </location>
</feature>
<name>A0AAV2BVJ8_9ARAC</name>
<keyword evidence="4 7" id="KW-0158">Chromosome</keyword>
<protein>
    <recommendedName>
        <fullName evidence="9">H15 domain-containing protein</fullName>
    </recommendedName>
</protein>
<dbReference type="SUPFAM" id="SSF46785">
    <property type="entry name" value="Winged helix' DNA-binding domain"/>
    <property type="match status" value="1"/>
</dbReference>
<evidence type="ECO:0000256" key="1">
    <source>
        <dbReference type="ARBA" id="ARBA00002809"/>
    </source>
</evidence>
<evidence type="ECO:0000256" key="7">
    <source>
        <dbReference type="RuleBase" id="RU003894"/>
    </source>
</evidence>
<dbReference type="Gene3D" id="1.10.10.10">
    <property type="entry name" value="Winged helix-like DNA-binding domain superfamily/Winged helix DNA-binding domain"/>
    <property type="match status" value="1"/>
</dbReference>
<evidence type="ECO:0000256" key="4">
    <source>
        <dbReference type="ARBA" id="ARBA00022454"/>
    </source>
</evidence>
<evidence type="ECO:0000256" key="2">
    <source>
        <dbReference type="ARBA" id="ARBA00004123"/>
    </source>
</evidence>
<dbReference type="GO" id="GO:0000786">
    <property type="term" value="C:nucleosome"/>
    <property type="evidence" value="ECO:0007669"/>
    <property type="project" value="InterPro"/>
</dbReference>
<evidence type="ECO:0000256" key="8">
    <source>
        <dbReference type="SAM" id="MobiDB-lite"/>
    </source>
</evidence>
<dbReference type="InterPro" id="IPR005818">
    <property type="entry name" value="Histone_H1/H5_H15"/>
</dbReference>
<dbReference type="GO" id="GO:0006334">
    <property type="term" value="P:nucleosome assembly"/>
    <property type="evidence" value="ECO:0007669"/>
    <property type="project" value="InterPro"/>
</dbReference>
<dbReference type="PRINTS" id="PR00624">
    <property type="entry name" value="HISTONEH5"/>
</dbReference>
<evidence type="ECO:0000313" key="11">
    <source>
        <dbReference type="Proteomes" id="UP001497382"/>
    </source>
</evidence>
<dbReference type="Proteomes" id="UP001497382">
    <property type="component" value="Unassembled WGS sequence"/>
</dbReference>
<comment type="caution">
    <text evidence="10">The sequence shown here is derived from an EMBL/GenBank/DDBJ whole genome shotgun (WGS) entry which is preliminary data.</text>
</comment>
<dbReference type="PROSITE" id="PS51504">
    <property type="entry name" value="H15"/>
    <property type="match status" value="1"/>
</dbReference>
<dbReference type="InterPro" id="IPR005819">
    <property type="entry name" value="H1/H5"/>
</dbReference>
<dbReference type="CDD" id="cd00073">
    <property type="entry name" value="H15"/>
    <property type="match status" value="1"/>
</dbReference>
<dbReference type="InterPro" id="IPR036390">
    <property type="entry name" value="WH_DNA-bd_sf"/>
</dbReference>
<feature type="domain" description="H15" evidence="9">
    <location>
        <begin position="18"/>
        <end position="92"/>
    </location>
</feature>
<dbReference type="SMART" id="SM00526">
    <property type="entry name" value="H15"/>
    <property type="match status" value="1"/>
</dbReference>
<dbReference type="EMBL" id="CAXIEN010000502">
    <property type="protein sequence ID" value="CAL1299449.1"/>
    <property type="molecule type" value="Genomic_DNA"/>
</dbReference>
<organism evidence="10 11">
    <name type="scientific">Larinioides sclopetarius</name>
    <dbReference type="NCBI Taxonomy" id="280406"/>
    <lineage>
        <taxon>Eukaryota</taxon>
        <taxon>Metazoa</taxon>
        <taxon>Ecdysozoa</taxon>
        <taxon>Arthropoda</taxon>
        <taxon>Chelicerata</taxon>
        <taxon>Arachnida</taxon>
        <taxon>Araneae</taxon>
        <taxon>Araneomorphae</taxon>
        <taxon>Entelegynae</taxon>
        <taxon>Araneoidea</taxon>
        <taxon>Araneidae</taxon>
        <taxon>Larinioides</taxon>
    </lineage>
</organism>
<evidence type="ECO:0000256" key="6">
    <source>
        <dbReference type="ARBA" id="ARBA00023242"/>
    </source>
</evidence>
<dbReference type="InterPro" id="IPR036388">
    <property type="entry name" value="WH-like_DNA-bd_sf"/>
</dbReference>
<gene>
    <name evidence="10" type="ORF">LARSCL_LOCUS21372</name>
</gene>
<evidence type="ECO:0000256" key="5">
    <source>
        <dbReference type="ARBA" id="ARBA00023125"/>
    </source>
</evidence>
<sequence length="251" mass="26975">MSYIEMKSPDKSEKKVAAHPKVSVMVETAIKALAEPKGSSLKAINKYIDSNYSVDTKKLATFIKKYLKAAVEKGVLIQPKGKGASGSFKFSKQKPEPKLKVPKAKSLKMQTSTPNKLSKPKKADTKSPNKSPVKKVKLTDKVVSADATFSKTKTKKTQKPKLSLPTKPRKSITSATAKVKKAKKLMAKKANNAKVSSSPGGKSENITSPKSVKTKGTAKSTKTKKSPKPEKATLIPKKVAAKKAAAKDGQK</sequence>
<comment type="similarity">
    <text evidence="7">Belongs to the histone H1/H5 family.</text>
</comment>
<keyword evidence="11" id="KW-1185">Reference proteome</keyword>
<feature type="compositionally biased region" description="Low complexity" evidence="8">
    <location>
        <begin position="210"/>
        <end position="220"/>
    </location>
</feature>
<dbReference type="Pfam" id="PF00538">
    <property type="entry name" value="Linker_histone"/>
    <property type="match status" value="1"/>
</dbReference>
<accession>A0AAV2BVJ8</accession>
<keyword evidence="6 7" id="KW-0539">Nucleus</keyword>
<feature type="compositionally biased region" description="Basic residues" evidence="8">
    <location>
        <begin position="178"/>
        <end position="187"/>
    </location>
</feature>